<dbReference type="EMBL" id="JAAOAS010000186">
    <property type="protein sequence ID" value="KAF5586922.1"/>
    <property type="molecule type" value="Genomic_DNA"/>
</dbReference>
<dbReference type="Proteomes" id="UP000546213">
    <property type="component" value="Unassembled WGS sequence"/>
</dbReference>
<gene>
    <name evidence="2" type="ORF">FPCIR_7731</name>
</gene>
<accession>A0A8H5L919</accession>
<reference evidence="2 3" key="1">
    <citation type="submission" date="2020-05" db="EMBL/GenBank/DDBJ databases">
        <title>Identification and distribution of gene clusters putatively required for synthesis of sphingolipid metabolism inhibitors in phylogenetically diverse species of the filamentous fungus Fusarium.</title>
        <authorList>
            <person name="Kim H.-S."/>
            <person name="Busman M."/>
            <person name="Brown D.W."/>
            <person name="Divon H."/>
            <person name="Uhlig S."/>
            <person name="Proctor R.H."/>
        </authorList>
    </citation>
    <scope>NUCLEOTIDE SEQUENCE [LARGE SCALE GENOMIC DNA]</scope>
    <source>
        <strain evidence="2 3">NRRL 36939</strain>
    </source>
</reference>
<keyword evidence="1" id="KW-0732">Signal</keyword>
<evidence type="ECO:0000313" key="3">
    <source>
        <dbReference type="Proteomes" id="UP000546213"/>
    </source>
</evidence>
<dbReference type="OrthoDB" id="5079646at2759"/>
<feature type="signal peptide" evidence="1">
    <location>
        <begin position="1"/>
        <end position="20"/>
    </location>
</feature>
<feature type="chain" id="PRO_5034487204" description="Ecp2 effector protein domain-containing protein" evidence="1">
    <location>
        <begin position="21"/>
        <end position="176"/>
    </location>
</feature>
<protein>
    <recommendedName>
        <fullName evidence="4">Ecp2 effector protein domain-containing protein</fullName>
    </recommendedName>
</protein>
<evidence type="ECO:0000313" key="2">
    <source>
        <dbReference type="EMBL" id="KAF5586922.1"/>
    </source>
</evidence>
<dbReference type="AlphaFoldDB" id="A0A8H5L919"/>
<evidence type="ECO:0008006" key="4">
    <source>
        <dbReference type="Google" id="ProtNLM"/>
    </source>
</evidence>
<keyword evidence="3" id="KW-1185">Reference proteome</keyword>
<evidence type="ECO:0000256" key="1">
    <source>
        <dbReference type="SAM" id="SignalP"/>
    </source>
</evidence>
<name>A0A8H5L919_9HYPO</name>
<proteinExistence type="predicted"/>
<organism evidence="2 3">
    <name type="scientific">Fusarium pseudocircinatum</name>
    <dbReference type="NCBI Taxonomy" id="56676"/>
    <lineage>
        <taxon>Eukaryota</taxon>
        <taxon>Fungi</taxon>
        <taxon>Dikarya</taxon>
        <taxon>Ascomycota</taxon>
        <taxon>Pezizomycotina</taxon>
        <taxon>Sordariomycetes</taxon>
        <taxon>Hypocreomycetidae</taxon>
        <taxon>Hypocreales</taxon>
        <taxon>Nectriaceae</taxon>
        <taxon>Fusarium</taxon>
        <taxon>Fusarium fujikuroi species complex</taxon>
    </lineage>
</organism>
<comment type="caution">
    <text evidence="2">The sequence shown here is derived from an EMBL/GenBank/DDBJ whole genome shotgun (WGS) entry which is preliminary data.</text>
</comment>
<sequence length="176" mass="19614">MQSSILFLSSAMALISQATAGVMSPHEASLAHFQIFGDDSCTTAESMGDFNLYSEDTDKCHTFPTDKPVNSVYISYINDECAIYPQTGDISAESLTKSWREGLEPRLAVNNNRLGLKHCRWLYLDISTENVTVFDSDVVIFGALVTDKFARLLEAFGTERGCHALLAQRFDHFNTR</sequence>